<dbReference type="PANTHER" id="PTHR42252">
    <property type="entry name" value="DUF5616 DOMAIN-CONTAINING PROTEIN"/>
    <property type="match status" value="1"/>
</dbReference>
<evidence type="ECO:0000259" key="2">
    <source>
        <dbReference type="Pfam" id="PF18481"/>
    </source>
</evidence>
<dbReference type="OrthoDB" id="5372493at2"/>
<dbReference type="PANTHER" id="PTHR42252:SF1">
    <property type="entry name" value="DUF434 DOMAIN-CONTAINING PROTEIN"/>
    <property type="match status" value="1"/>
</dbReference>
<reference evidence="4" key="1">
    <citation type="submission" date="2015-07" db="EMBL/GenBank/DDBJ databases">
        <title>Draft genome sequence of Acetobacterium bakii DSM 8293, a potential psychrophilic chemical producer through syngas fermentation.</title>
        <authorList>
            <person name="Song Y."/>
            <person name="Hwang S."/>
            <person name="Cho B.-K."/>
        </authorList>
    </citation>
    <scope>NUCLEOTIDE SEQUENCE [LARGE SCALE GENOMIC DNA]</scope>
    <source>
        <strain evidence="4">DSM 8239</strain>
    </source>
</reference>
<proteinExistence type="predicted"/>
<gene>
    <name evidence="3" type="ORF">AKG39_16640</name>
</gene>
<dbReference type="InterPro" id="IPR041652">
    <property type="entry name" value="DUF5616"/>
</dbReference>
<sequence>MASKTTRRGFNPDDRKWFSDEALTRLGIVQEEVQWLLDRNYKMGTVIEFVGNHHQLSIRQRTALQRATASQLQYEKRQANRLPLAAARDGCLSIDGFNLIITLEVALSKGLIILGKDDVLRDLAGLRGSYSLIDQTDSALRILGESLRKLSVPEAMFYLDAPVSNSGRLRNRILEHAQKWNIPVAVELVPNADTVLSKMGRIVTGDSVILDQCTSWFNLSGRIVEDYIKDAWIVSFNK</sequence>
<evidence type="ECO:0008006" key="5">
    <source>
        <dbReference type="Google" id="ProtNLM"/>
    </source>
</evidence>
<organism evidence="3 4">
    <name type="scientific">Acetobacterium bakii</name>
    <dbReference type="NCBI Taxonomy" id="52689"/>
    <lineage>
        <taxon>Bacteria</taxon>
        <taxon>Bacillati</taxon>
        <taxon>Bacillota</taxon>
        <taxon>Clostridia</taxon>
        <taxon>Eubacteriales</taxon>
        <taxon>Eubacteriaceae</taxon>
        <taxon>Acetobacterium</taxon>
    </lineage>
</organism>
<feature type="domain" description="DUF5616" evidence="2">
    <location>
        <begin position="86"/>
        <end position="220"/>
    </location>
</feature>
<evidence type="ECO:0000313" key="3">
    <source>
        <dbReference type="EMBL" id="KNZ40578.1"/>
    </source>
</evidence>
<protein>
    <recommendedName>
        <fullName evidence="5">DUF434 domain-containing protein</fullName>
    </recommendedName>
</protein>
<dbReference type="AlphaFoldDB" id="A0A0L6TWD6"/>
<keyword evidence="4" id="KW-1185">Reference proteome</keyword>
<dbReference type="RefSeq" id="WP_050741525.1">
    <property type="nucleotide sequence ID" value="NZ_LGYO01000051.1"/>
</dbReference>
<name>A0A0L6TWD6_9FIRM</name>
<dbReference type="EMBL" id="LGYO01000051">
    <property type="protein sequence ID" value="KNZ40578.1"/>
    <property type="molecule type" value="Genomic_DNA"/>
</dbReference>
<dbReference type="Proteomes" id="UP000036873">
    <property type="component" value="Unassembled WGS sequence"/>
</dbReference>
<dbReference type="PATRIC" id="fig|52689.4.peg.2872"/>
<dbReference type="Pfam" id="PF18481">
    <property type="entry name" value="DUF5616"/>
    <property type="match status" value="1"/>
</dbReference>
<dbReference type="Pfam" id="PF04256">
    <property type="entry name" value="DUF434"/>
    <property type="match status" value="1"/>
</dbReference>
<comment type="caution">
    <text evidence="3">The sequence shown here is derived from an EMBL/GenBank/DDBJ whole genome shotgun (WGS) entry which is preliminary data.</text>
</comment>
<dbReference type="InterPro" id="IPR007368">
    <property type="entry name" value="DUF434"/>
</dbReference>
<feature type="domain" description="DUF434" evidence="1">
    <location>
        <begin position="30"/>
        <end position="78"/>
    </location>
</feature>
<evidence type="ECO:0000259" key="1">
    <source>
        <dbReference type="Pfam" id="PF04256"/>
    </source>
</evidence>
<evidence type="ECO:0000313" key="4">
    <source>
        <dbReference type="Proteomes" id="UP000036873"/>
    </source>
</evidence>
<accession>A0A0L6TWD6</accession>